<dbReference type="Pfam" id="PF02361">
    <property type="entry name" value="CbiQ"/>
    <property type="match status" value="1"/>
</dbReference>
<evidence type="ECO:0000256" key="1">
    <source>
        <dbReference type="ARBA" id="ARBA00004141"/>
    </source>
</evidence>
<dbReference type="STRING" id="169679.CSACC_21620"/>
<comment type="subcellular location">
    <subcellularLocation>
        <location evidence="1">Membrane</location>
        <topology evidence="1">Multi-pass membrane protein</topology>
    </subcellularLocation>
</comment>
<sequence length="258" mass="28724">MKSISLYEDKNSVINMLAPMTKVIYIITALIVPFILSSRTISLAFIGISILILIIGKVLKKIVPIVGFSAIIVLSVIIIQGLFRAGNVTPLFSIGPAVFYKEGLLFALDIGINILNILLSFSVLVLTTKPSDLVEDFVRIGLSPRFGYVLISVFQIIPQMTETMTTITDAQRSRGMETEGNLITRIRAFFPLISPVVMSSLVNTRERAIALEVRGFNSKEKKTFLNEEHKTRMDIVIRIILVFAIVISIIGKVIIWLR</sequence>
<evidence type="ECO:0000256" key="5">
    <source>
        <dbReference type="SAM" id="Phobius"/>
    </source>
</evidence>
<feature type="transmembrane region" description="Helical" evidence="5">
    <location>
        <begin position="66"/>
        <end position="83"/>
    </location>
</feature>
<dbReference type="PANTHER" id="PTHR33514:SF13">
    <property type="entry name" value="PROTEIN ABCI12, CHLOROPLASTIC"/>
    <property type="match status" value="1"/>
</dbReference>
<dbReference type="EMBL" id="LZYZ01000006">
    <property type="protein sequence ID" value="OOM10427.1"/>
    <property type="molecule type" value="Genomic_DNA"/>
</dbReference>
<proteinExistence type="predicted"/>
<keyword evidence="3 5" id="KW-1133">Transmembrane helix</keyword>
<dbReference type="Proteomes" id="UP000191154">
    <property type="component" value="Unassembled WGS sequence"/>
</dbReference>
<keyword evidence="4 5" id="KW-0472">Membrane</keyword>
<gene>
    <name evidence="6" type="primary">ecfT_2</name>
    <name evidence="6" type="ORF">CLOSAC_30480</name>
</gene>
<feature type="transmembrane region" description="Helical" evidence="5">
    <location>
        <begin position="41"/>
        <end position="59"/>
    </location>
</feature>
<keyword evidence="2 5" id="KW-0812">Transmembrane</keyword>
<evidence type="ECO:0000256" key="2">
    <source>
        <dbReference type="ARBA" id="ARBA00022692"/>
    </source>
</evidence>
<dbReference type="CDD" id="cd16914">
    <property type="entry name" value="EcfT"/>
    <property type="match status" value="1"/>
</dbReference>
<reference evidence="6 7" key="1">
    <citation type="submission" date="2016-05" db="EMBL/GenBank/DDBJ databases">
        <title>Microbial solvent formation.</title>
        <authorList>
            <person name="Poehlein A."/>
            <person name="Montoya Solano J.D."/>
            <person name="Flitsch S."/>
            <person name="Krabben P."/>
            <person name="Duerre P."/>
            <person name="Daniel R."/>
        </authorList>
    </citation>
    <scope>NUCLEOTIDE SEQUENCE [LARGE SCALE GENOMIC DNA]</scope>
    <source>
        <strain evidence="6 7">L1-8</strain>
    </source>
</reference>
<evidence type="ECO:0000313" key="6">
    <source>
        <dbReference type="EMBL" id="OOM10427.1"/>
    </source>
</evidence>
<protein>
    <submittedName>
        <fullName evidence="6">Energy-coupling factor transporter transmembrane protein EcfT</fullName>
    </submittedName>
</protein>
<feature type="transmembrane region" description="Helical" evidence="5">
    <location>
        <begin position="235"/>
        <end position="257"/>
    </location>
</feature>
<accession>A0A1S8N1U5</accession>
<evidence type="ECO:0000256" key="3">
    <source>
        <dbReference type="ARBA" id="ARBA00022989"/>
    </source>
</evidence>
<comment type="caution">
    <text evidence="6">The sequence shown here is derived from an EMBL/GenBank/DDBJ whole genome shotgun (WGS) entry which is preliminary data.</text>
</comment>
<dbReference type="GO" id="GO:0005886">
    <property type="term" value="C:plasma membrane"/>
    <property type="evidence" value="ECO:0007669"/>
    <property type="project" value="UniProtKB-ARBA"/>
</dbReference>
<evidence type="ECO:0000313" key="7">
    <source>
        <dbReference type="Proteomes" id="UP000191154"/>
    </source>
</evidence>
<dbReference type="InterPro" id="IPR003339">
    <property type="entry name" value="ABC/ECF_trnsptr_transmembrane"/>
</dbReference>
<feature type="transmembrane region" description="Helical" evidence="5">
    <location>
        <begin position="103"/>
        <end position="126"/>
    </location>
</feature>
<dbReference type="AlphaFoldDB" id="A0A1S8N1U5"/>
<name>A0A1S8N1U5_CLOSA</name>
<dbReference type="RefSeq" id="WP_077866135.1">
    <property type="nucleotide sequence ID" value="NZ_LZYZ01000006.1"/>
</dbReference>
<organism evidence="6 7">
    <name type="scientific">Clostridium saccharobutylicum</name>
    <dbReference type="NCBI Taxonomy" id="169679"/>
    <lineage>
        <taxon>Bacteria</taxon>
        <taxon>Bacillati</taxon>
        <taxon>Bacillota</taxon>
        <taxon>Clostridia</taxon>
        <taxon>Eubacteriales</taxon>
        <taxon>Clostridiaceae</taxon>
        <taxon>Clostridium</taxon>
    </lineage>
</organism>
<evidence type="ECO:0000256" key="4">
    <source>
        <dbReference type="ARBA" id="ARBA00023136"/>
    </source>
</evidence>
<feature type="transmembrane region" description="Helical" evidence="5">
    <location>
        <begin position="12"/>
        <end position="35"/>
    </location>
</feature>
<dbReference type="PANTHER" id="PTHR33514">
    <property type="entry name" value="PROTEIN ABCI12, CHLOROPLASTIC"/>
    <property type="match status" value="1"/>
</dbReference>